<dbReference type="SUPFAM" id="SSF101960">
    <property type="entry name" value="Stabilizer of iron transporter SufD"/>
    <property type="match status" value="1"/>
</dbReference>
<comment type="caution">
    <text evidence="4">The sequence shown here is derived from an EMBL/GenBank/DDBJ whole genome shotgun (WGS) entry which is preliminary data.</text>
</comment>
<name>A0A1F6TAW9_9PROT</name>
<evidence type="ECO:0000256" key="1">
    <source>
        <dbReference type="ARBA" id="ARBA00043967"/>
    </source>
</evidence>
<comment type="similarity">
    <text evidence="1">Belongs to the iron-sulfur cluster assembly SufBD family.</text>
</comment>
<dbReference type="EMBL" id="MFSS01000095">
    <property type="protein sequence ID" value="OGI42264.1"/>
    <property type="molecule type" value="Genomic_DNA"/>
</dbReference>
<dbReference type="Pfam" id="PF19295">
    <property type="entry name" value="SufBD_N"/>
    <property type="match status" value="1"/>
</dbReference>
<evidence type="ECO:0000313" key="5">
    <source>
        <dbReference type="Proteomes" id="UP000177925"/>
    </source>
</evidence>
<evidence type="ECO:0000259" key="3">
    <source>
        <dbReference type="Pfam" id="PF19295"/>
    </source>
</evidence>
<dbReference type="Proteomes" id="UP000177925">
    <property type="component" value="Unassembled WGS sequence"/>
</dbReference>
<gene>
    <name evidence="4" type="ORF">A2150_06355</name>
</gene>
<dbReference type="InterPro" id="IPR011542">
    <property type="entry name" value="SUF_FeS_clus_asmbl_SufD"/>
</dbReference>
<evidence type="ECO:0000313" key="4">
    <source>
        <dbReference type="EMBL" id="OGI42264.1"/>
    </source>
</evidence>
<dbReference type="InterPro" id="IPR000825">
    <property type="entry name" value="SUF_FeS_clus_asmbl_SufBD_core"/>
</dbReference>
<dbReference type="Pfam" id="PF01458">
    <property type="entry name" value="SUFBD_core"/>
    <property type="match status" value="1"/>
</dbReference>
<dbReference type="PANTHER" id="PTHR43575">
    <property type="entry name" value="PROTEIN ABCI7, CHLOROPLASTIC"/>
    <property type="match status" value="1"/>
</dbReference>
<accession>A0A1F6TAW9</accession>
<evidence type="ECO:0000259" key="2">
    <source>
        <dbReference type="Pfam" id="PF01458"/>
    </source>
</evidence>
<organism evidence="4 5">
    <name type="scientific">Candidatus Muproteobacteria bacterium RBG_16_64_11</name>
    <dbReference type="NCBI Taxonomy" id="1817758"/>
    <lineage>
        <taxon>Bacteria</taxon>
        <taxon>Pseudomonadati</taxon>
        <taxon>Pseudomonadota</taxon>
        <taxon>Candidatus Muproteobacteria</taxon>
    </lineage>
</organism>
<dbReference type="AlphaFoldDB" id="A0A1F6TAW9"/>
<dbReference type="InterPro" id="IPR037284">
    <property type="entry name" value="SUF_FeS_clus_asmbl_SufBD_sf"/>
</dbReference>
<proteinExistence type="inferred from homology"/>
<protein>
    <submittedName>
        <fullName evidence="4">Fe-S cluster assembly protein SufD</fullName>
    </submittedName>
</protein>
<reference evidence="4 5" key="1">
    <citation type="journal article" date="2016" name="Nat. Commun.">
        <title>Thousands of microbial genomes shed light on interconnected biogeochemical processes in an aquifer system.</title>
        <authorList>
            <person name="Anantharaman K."/>
            <person name="Brown C.T."/>
            <person name="Hug L.A."/>
            <person name="Sharon I."/>
            <person name="Castelle C.J."/>
            <person name="Probst A.J."/>
            <person name="Thomas B.C."/>
            <person name="Singh A."/>
            <person name="Wilkins M.J."/>
            <person name="Karaoz U."/>
            <person name="Brodie E.L."/>
            <person name="Williams K.H."/>
            <person name="Hubbard S.S."/>
            <person name="Banfield J.F."/>
        </authorList>
    </citation>
    <scope>NUCLEOTIDE SEQUENCE [LARGE SCALE GENOMIC DNA]</scope>
</reference>
<sequence length="443" mass="47927">MNAHSMRKTNYFDGLVQARDQANGPDWLMALRAAARARTDTLALPGARDEDWRFTDIAPLRKLSFHYPPPAHALTTADIQAFLLPEAPTRLVFVNGSYAPQLSSLDRPPAGVAVTALRQASAGHAALIETHLGRHARFDRDAFPALNTSLMDDGALIIAAKKTSAAQPIHVLFVTAAAANGPVSAHPRCLVVAERGSECFLIEDYVSLSDGVYFNNPVTEIVVEDGARVRHIKLQRENRQAFHIANSAITLGRNAFYAGVSVAVGGRISRNDLQCLQTADGAECALDGLTLIGGRQLADTHTTIDHAQAHGSSRQLNKCIVDGGAHAVFNGKIMVREHAQQTDSAQSSRNLLLSDKARVDTKPQLEIFADDVKCAHGATVGQLDVDELFYLKSRGLNDATARSLLIYAFAAEIIERIPVASVKSRLQRLVMEQMHLEAIGGVQ</sequence>
<feature type="domain" description="SUF system FeS cluster assembly SufBD core" evidence="2">
    <location>
        <begin position="180"/>
        <end position="409"/>
    </location>
</feature>
<dbReference type="InterPro" id="IPR045595">
    <property type="entry name" value="SufBD_N"/>
</dbReference>
<dbReference type="PANTHER" id="PTHR43575:SF1">
    <property type="entry name" value="PROTEIN ABCI7, CHLOROPLASTIC"/>
    <property type="match status" value="1"/>
</dbReference>
<dbReference type="GO" id="GO:0016226">
    <property type="term" value="P:iron-sulfur cluster assembly"/>
    <property type="evidence" value="ECO:0007669"/>
    <property type="project" value="InterPro"/>
</dbReference>
<dbReference type="InterPro" id="IPR055346">
    <property type="entry name" value="Fe-S_cluster_assembly_SufBD"/>
</dbReference>
<feature type="domain" description="SUF system FeS cluster assembly SufBD N-terminal" evidence="3">
    <location>
        <begin position="24"/>
        <end position="171"/>
    </location>
</feature>
<dbReference type="STRING" id="1817758.A2150_06355"/>
<dbReference type="NCBIfam" id="TIGR01981">
    <property type="entry name" value="sufD"/>
    <property type="match status" value="1"/>
</dbReference>